<accession>A0A7R9CHI5</accession>
<dbReference type="EMBL" id="OC317421">
    <property type="protein sequence ID" value="CAD7396723.1"/>
    <property type="molecule type" value="Genomic_DNA"/>
</dbReference>
<organism evidence="1">
    <name type="scientific">Timema cristinae</name>
    <name type="common">Walking stick</name>
    <dbReference type="NCBI Taxonomy" id="61476"/>
    <lineage>
        <taxon>Eukaryota</taxon>
        <taxon>Metazoa</taxon>
        <taxon>Ecdysozoa</taxon>
        <taxon>Arthropoda</taxon>
        <taxon>Hexapoda</taxon>
        <taxon>Insecta</taxon>
        <taxon>Pterygota</taxon>
        <taxon>Neoptera</taxon>
        <taxon>Polyneoptera</taxon>
        <taxon>Phasmatodea</taxon>
        <taxon>Timematodea</taxon>
        <taxon>Timematoidea</taxon>
        <taxon>Timematidae</taxon>
        <taxon>Timema</taxon>
    </lineage>
</organism>
<dbReference type="AlphaFoldDB" id="A0A7R9CHI5"/>
<protein>
    <submittedName>
        <fullName evidence="1">Uncharacterized protein</fullName>
    </submittedName>
</protein>
<sequence length="138" mass="15903">MSYTPAGRLHLARILTHVDLYNTTTQHVLHSHAPSGTLISQDLLDHNPCWLARRRLNQPRETKSSVLEFQGQRNSATVASRSEALRRNKMLLKDLDVRAAKLRSRTCYCPTELHLTSLRKKYHDELAAHYYTSKVIQL</sequence>
<reference evidence="1" key="1">
    <citation type="submission" date="2020-11" db="EMBL/GenBank/DDBJ databases">
        <authorList>
            <person name="Tran Van P."/>
        </authorList>
    </citation>
    <scope>NUCLEOTIDE SEQUENCE</scope>
</reference>
<name>A0A7R9CHI5_TIMCR</name>
<proteinExistence type="predicted"/>
<gene>
    <name evidence="1" type="ORF">TCEB3V08_LOCUS3752</name>
</gene>
<evidence type="ECO:0000313" key="1">
    <source>
        <dbReference type="EMBL" id="CAD7396723.1"/>
    </source>
</evidence>